<accession>A0A2U3LVX5</accession>
<gene>
    <name evidence="1" type="ORF">SBF1_880061</name>
</gene>
<name>A0A2U3LVX5_9FIRM</name>
<dbReference type="OrthoDB" id="1678992at2"/>
<dbReference type="Proteomes" id="UP000238916">
    <property type="component" value="Unassembled WGS sequence"/>
</dbReference>
<dbReference type="AlphaFoldDB" id="A0A2U3LVX5"/>
<evidence type="ECO:0000313" key="1">
    <source>
        <dbReference type="EMBL" id="SPF56008.1"/>
    </source>
</evidence>
<proteinExistence type="predicted"/>
<organism evidence="1 2">
    <name type="scientific">Candidatus Desulfosporosinus infrequens</name>
    <dbReference type="NCBI Taxonomy" id="2043169"/>
    <lineage>
        <taxon>Bacteria</taxon>
        <taxon>Bacillati</taxon>
        <taxon>Bacillota</taxon>
        <taxon>Clostridia</taxon>
        <taxon>Eubacteriales</taxon>
        <taxon>Desulfitobacteriaceae</taxon>
        <taxon>Desulfosporosinus</taxon>
    </lineage>
</organism>
<protein>
    <submittedName>
        <fullName evidence="1">Uncharacterized protein</fullName>
    </submittedName>
</protein>
<dbReference type="EMBL" id="OMOF01000867">
    <property type="protein sequence ID" value="SPF56008.1"/>
    <property type="molecule type" value="Genomic_DNA"/>
</dbReference>
<reference evidence="2" key="1">
    <citation type="submission" date="2018-02" db="EMBL/GenBank/DDBJ databases">
        <authorList>
            <person name="Hausmann B."/>
        </authorList>
    </citation>
    <scope>NUCLEOTIDE SEQUENCE [LARGE SCALE GENOMIC DNA]</scope>
    <source>
        <strain evidence="2">Peat soil MAG SbF1</strain>
    </source>
</reference>
<evidence type="ECO:0000313" key="2">
    <source>
        <dbReference type="Proteomes" id="UP000238916"/>
    </source>
</evidence>
<sequence length="228" mass="25860">MILTTNTTIAIQCSQCGELEFHALSLFAFSQRERKKLLCDCGFELMSVTSRNRQQFNVTYACAYCGDTHYLRLNRHAIWGKAALPLDCPAVEASVGYIGPKQKVTQACHEREKSIGELAVELGYEEEFENPEVMLFVLDHLHYLAKQGDLGCACGNHQLSFELLPDHIELYCDCCEAVGVIYADSADNVRQIEGIDSMYLEENKTWLINSPLRGQHISKTNKEETKWR</sequence>